<keyword evidence="10" id="KW-1185">Reference proteome</keyword>
<reference evidence="9 10" key="1">
    <citation type="submission" date="2024-02" db="EMBL/GenBank/DDBJ databases">
        <title>De novo assembly and annotation of 12 fungi associated with fruit tree decline syndrome in Ontario, Canada.</title>
        <authorList>
            <person name="Sulman M."/>
            <person name="Ellouze W."/>
            <person name="Ilyukhin E."/>
        </authorList>
    </citation>
    <scope>NUCLEOTIDE SEQUENCE [LARGE SCALE GENOMIC DNA]</scope>
    <source>
        <strain evidence="9 10">M1-105</strain>
    </source>
</reference>
<keyword evidence="2" id="KW-0479">Metal-binding</keyword>
<accession>A0ABR3TG38</accession>
<organism evidence="9 10">
    <name type="scientific">Neofusicoccum ribis</name>
    <dbReference type="NCBI Taxonomy" id="45134"/>
    <lineage>
        <taxon>Eukaryota</taxon>
        <taxon>Fungi</taxon>
        <taxon>Dikarya</taxon>
        <taxon>Ascomycota</taxon>
        <taxon>Pezizomycotina</taxon>
        <taxon>Dothideomycetes</taxon>
        <taxon>Dothideomycetes incertae sedis</taxon>
        <taxon>Botryosphaeriales</taxon>
        <taxon>Botryosphaeriaceae</taxon>
        <taxon>Neofusicoccum</taxon>
    </lineage>
</organism>
<evidence type="ECO:0000256" key="1">
    <source>
        <dbReference type="ARBA" id="ARBA00004123"/>
    </source>
</evidence>
<dbReference type="PANTHER" id="PTHR47782">
    <property type="entry name" value="ZN(II)2CYS6 TRANSCRIPTION FACTOR (EUROFUNG)-RELATED"/>
    <property type="match status" value="1"/>
</dbReference>
<name>A0ABR3TG38_9PEZI</name>
<keyword evidence="6" id="KW-0804">Transcription</keyword>
<evidence type="ECO:0000256" key="4">
    <source>
        <dbReference type="ARBA" id="ARBA00023015"/>
    </source>
</evidence>
<evidence type="ECO:0000256" key="7">
    <source>
        <dbReference type="ARBA" id="ARBA00023242"/>
    </source>
</evidence>
<dbReference type="PANTHER" id="PTHR47782:SF12">
    <property type="entry name" value="ZN(II)2CYS6 TRANSCRIPTION FACTOR (EUROFUNG)"/>
    <property type="match status" value="1"/>
</dbReference>
<evidence type="ECO:0000256" key="5">
    <source>
        <dbReference type="ARBA" id="ARBA00023125"/>
    </source>
</evidence>
<evidence type="ECO:0000313" key="10">
    <source>
        <dbReference type="Proteomes" id="UP001521116"/>
    </source>
</evidence>
<comment type="subcellular location">
    <subcellularLocation>
        <location evidence="1">Nucleus</location>
    </subcellularLocation>
</comment>
<evidence type="ECO:0000256" key="6">
    <source>
        <dbReference type="ARBA" id="ARBA00023163"/>
    </source>
</evidence>
<keyword evidence="7" id="KW-0539">Nucleus</keyword>
<evidence type="ECO:0000256" key="3">
    <source>
        <dbReference type="ARBA" id="ARBA00022833"/>
    </source>
</evidence>
<evidence type="ECO:0000259" key="8">
    <source>
        <dbReference type="Pfam" id="PF04082"/>
    </source>
</evidence>
<sequence>MNAAGSTFARIFLGSLRVGPTDIPFQDVRPSVTMLQKSVEPTATQACLPSKATAKTLLAIYISRIHTWWPFLHLPTLRHWFSTIYDAPQACDSFQKFAVFVILAIASVEAENAPEVPHLRNLFSPEDYLATALRFYDMIPKDPELRSLQSVLLLTLWMMRSGNTADSLNLWQISRFAMSIAIELGYHRNSPNWEFGVLDLELRNRAWWCTYGLERTLSLRNQAIDAAFPQAIHDDLLRPDEASVAQFFHNKGIVPATLMFQLYAIGGDILESVYIARPRLSMTAGTMQNLVNSLRKRLMSWVSAACTQLLQHVAKGRNHFSKFIQLHDSLSRMIIANLQQTQAQNMPTPPTPGPSFVALPDDELLESHFNEAMMDANASFDLHAFDDIMRRIPNFLDQDMDYTTFQG</sequence>
<dbReference type="CDD" id="cd12148">
    <property type="entry name" value="fungal_TF_MHR"/>
    <property type="match status" value="1"/>
</dbReference>
<feature type="domain" description="Xylanolytic transcriptional activator regulatory" evidence="8">
    <location>
        <begin position="59"/>
        <end position="301"/>
    </location>
</feature>
<keyword evidence="5" id="KW-0238">DNA-binding</keyword>
<comment type="caution">
    <text evidence="9">The sequence shown here is derived from an EMBL/GenBank/DDBJ whole genome shotgun (WGS) entry which is preliminary data.</text>
</comment>
<keyword evidence="4" id="KW-0805">Transcription regulation</keyword>
<dbReference type="InterPro" id="IPR007219">
    <property type="entry name" value="XnlR_reg_dom"/>
</dbReference>
<gene>
    <name evidence="9" type="ORF">SLS56_000256</name>
</gene>
<evidence type="ECO:0000256" key="2">
    <source>
        <dbReference type="ARBA" id="ARBA00022723"/>
    </source>
</evidence>
<dbReference type="Proteomes" id="UP001521116">
    <property type="component" value="Unassembled WGS sequence"/>
</dbReference>
<dbReference type="InterPro" id="IPR052202">
    <property type="entry name" value="Yeast_MetPath_Reg"/>
</dbReference>
<evidence type="ECO:0000313" key="9">
    <source>
        <dbReference type="EMBL" id="KAL1638447.1"/>
    </source>
</evidence>
<protein>
    <recommendedName>
        <fullName evidence="8">Xylanolytic transcriptional activator regulatory domain-containing protein</fullName>
    </recommendedName>
</protein>
<dbReference type="Pfam" id="PF04082">
    <property type="entry name" value="Fungal_trans"/>
    <property type="match status" value="1"/>
</dbReference>
<dbReference type="EMBL" id="JAJVDC020000001">
    <property type="protein sequence ID" value="KAL1638447.1"/>
    <property type="molecule type" value="Genomic_DNA"/>
</dbReference>
<proteinExistence type="predicted"/>
<keyword evidence="3" id="KW-0862">Zinc</keyword>